<protein>
    <recommendedName>
        <fullName evidence="3">Fibrobacter succinogenes major paralogous domain-containing protein</fullName>
    </recommendedName>
</protein>
<evidence type="ECO:0000259" key="3">
    <source>
        <dbReference type="Pfam" id="PF09603"/>
    </source>
</evidence>
<dbReference type="InterPro" id="IPR011871">
    <property type="entry name" value="Fib_succ_major"/>
</dbReference>
<feature type="domain" description="Fibrobacter succinogenes major paralogous" evidence="3">
    <location>
        <begin position="170"/>
        <end position="369"/>
    </location>
</feature>
<sequence length="373" mass="40400">MRKLSIAALSVLAAAAALSSCKKDEEDTASAPYLTGNPKFSVDRYVEAGSRHTFTAEEVTNPTGAEVKYSWTVTRGGKTVIDGETSETDGGRTFEYAFEGVNQKDTLCNFRVSCSTSATGYSGTSYSADVTTVSDKSLTTEGDSPLSGSVSESEVTDPRDSRIYRTIIVNGLEWTAENLAYSGQGGTLGRPLEDAEAASGIFGRLYKWSEATEVCEGLGNGWRLPTVEDWNNLGSFLKKSGEAQGLTAGWAGINGKIMTNIYFNGNEMWEYWPDVVITNESGFSAIPLGYATVVEKEFSGSADDIWTFAGFSEYAGFWTSTGYTAGQEPGTGDDPESKKAYYVYIYENNDDLRLNYVDKTAFALPVRGVRDSQ</sequence>
<gene>
    <name evidence="4" type="ORF">IAC08_06010</name>
</gene>
<evidence type="ECO:0000256" key="1">
    <source>
        <dbReference type="SAM" id="MobiDB-lite"/>
    </source>
</evidence>
<feature type="compositionally biased region" description="Polar residues" evidence="1">
    <location>
        <begin position="136"/>
        <end position="153"/>
    </location>
</feature>
<feature type="region of interest" description="Disordered" evidence="1">
    <location>
        <begin position="136"/>
        <end position="157"/>
    </location>
</feature>
<keyword evidence="2" id="KW-0732">Signal</keyword>
<name>A0A9D9N0C0_9BACT</name>
<dbReference type="NCBIfam" id="TIGR02145">
    <property type="entry name" value="Fib_succ_major"/>
    <property type="match status" value="1"/>
</dbReference>
<proteinExistence type="predicted"/>
<evidence type="ECO:0000256" key="2">
    <source>
        <dbReference type="SAM" id="SignalP"/>
    </source>
</evidence>
<organism evidence="4 5">
    <name type="scientific">Candidatus Cryptobacteroides intestinigallinarum</name>
    <dbReference type="NCBI Taxonomy" id="2840767"/>
    <lineage>
        <taxon>Bacteria</taxon>
        <taxon>Pseudomonadati</taxon>
        <taxon>Bacteroidota</taxon>
        <taxon>Bacteroidia</taxon>
        <taxon>Bacteroidales</taxon>
        <taxon>Candidatus Cryptobacteroides</taxon>
    </lineage>
</organism>
<dbReference type="EMBL" id="JADIMK010000065">
    <property type="protein sequence ID" value="MBO8455941.1"/>
    <property type="molecule type" value="Genomic_DNA"/>
</dbReference>
<evidence type="ECO:0000313" key="4">
    <source>
        <dbReference type="EMBL" id="MBO8455941.1"/>
    </source>
</evidence>
<accession>A0A9D9N0C0</accession>
<dbReference type="AlphaFoldDB" id="A0A9D9N0C0"/>
<comment type="caution">
    <text evidence="4">The sequence shown here is derived from an EMBL/GenBank/DDBJ whole genome shotgun (WGS) entry which is preliminary data.</text>
</comment>
<dbReference type="Pfam" id="PF09603">
    <property type="entry name" value="Fib_succ_major"/>
    <property type="match status" value="1"/>
</dbReference>
<feature type="chain" id="PRO_5038650186" description="Fibrobacter succinogenes major paralogous domain-containing protein" evidence="2">
    <location>
        <begin position="20"/>
        <end position="373"/>
    </location>
</feature>
<dbReference type="PROSITE" id="PS51257">
    <property type="entry name" value="PROKAR_LIPOPROTEIN"/>
    <property type="match status" value="1"/>
</dbReference>
<reference evidence="4" key="1">
    <citation type="submission" date="2020-10" db="EMBL/GenBank/DDBJ databases">
        <authorList>
            <person name="Gilroy R."/>
        </authorList>
    </citation>
    <scope>NUCLEOTIDE SEQUENCE</scope>
    <source>
        <strain evidence="4">B1-3475</strain>
    </source>
</reference>
<evidence type="ECO:0000313" key="5">
    <source>
        <dbReference type="Proteomes" id="UP000823617"/>
    </source>
</evidence>
<reference evidence="4" key="2">
    <citation type="journal article" date="2021" name="PeerJ">
        <title>Extensive microbial diversity within the chicken gut microbiome revealed by metagenomics and culture.</title>
        <authorList>
            <person name="Gilroy R."/>
            <person name="Ravi A."/>
            <person name="Getino M."/>
            <person name="Pursley I."/>
            <person name="Horton D.L."/>
            <person name="Alikhan N.F."/>
            <person name="Baker D."/>
            <person name="Gharbi K."/>
            <person name="Hall N."/>
            <person name="Watson M."/>
            <person name="Adriaenssens E.M."/>
            <person name="Foster-Nyarko E."/>
            <person name="Jarju S."/>
            <person name="Secka A."/>
            <person name="Antonio M."/>
            <person name="Oren A."/>
            <person name="Chaudhuri R.R."/>
            <person name="La Ragione R."/>
            <person name="Hildebrand F."/>
            <person name="Pallen M.J."/>
        </authorList>
    </citation>
    <scope>NUCLEOTIDE SEQUENCE</scope>
    <source>
        <strain evidence="4">B1-3475</strain>
    </source>
</reference>
<feature type="signal peptide" evidence="2">
    <location>
        <begin position="1"/>
        <end position="19"/>
    </location>
</feature>
<dbReference type="Proteomes" id="UP000823617">
    <property type="component" value="Unassembled WGS sequence"/>
</dbReference>